<keyword evidence="1" id="KW-1133">Transmembrane helix</keyword>
<evidence type="ECO:0000313" key="6">
    <source>
        <dbReference type="Proteomes" id="UP000663860"/>
    </source>
</evidence>
<dbReference type="EMBL" id="CAJNOE010000934">
    <property type="protein sequence ID" value="CAF1361423.1"/>
    <property type="molecule type" value="Genomic_DNA"/>
</dbReference>
<organism evidence="2 6">
    <name type="scientific">Adineta steineri</name>
    <dbReference type="NCBI Taxonomy" id="433720"/>
    <lineage>
        <taxon>Eukaryota</taxon>
        <taxon>Metazoa</taxon>
        <taxon>Spiralia</taxon>
        <taxon>Gnathifera</taxon>
        <taxon>Rotifera</taxon>
        <taxon>Eurotatoria</taxon>
        <taxon>Bdelloidea</taxon>
        <taxon>Adinetida</taxon>
        <taxon>Adinetidae</taxon>
        <taxon>Adineta</taxon>
    </lineage>
</organism>
<accession>A0A815I5L0</accession>
<proteinExistence type="predicted"/>
<feature type="transmembrane region" description="Helical" evidence="1">
    <location>
        <begin position="183"/>
        <end position="210"/>
    </location>
</feature>
<keyword evidence="1" id="KW-0472">Membrane</keyword>
<feature type="transmembrane region" description="Helical" evidence="1">
    <location>
        <begin position="105"/>
        <end position="128"/>
    </location>
</feature>
<evidence type="ECO:0000313" key="2">
    <source>
        <dbReference type="EMBL" id="CAF1361423.1"/>
    </source>
</evidence>
<evidence type="ECO:0000313" key="3">
    <source>
        <dbReference type="EMBL" id="CAF1374512.1"/>
    </source>
</evidence>
<dbReference type="Proteomes" id="UP000663891">
    <property type="component" value="Unassembled WGS sequence"/>
</dbReference>
<evidence type="ECO:0000313" key="5">
    <source>
        <dbReference type="EMBL" id="CAF4069475.1"/>
    </source>
</evidence>
<gene>
    <name evidence="2" type="ORF">IZO911_LOCUS37341</name>
    <name evidence="5" type="ORF">KXQ929_LOCUS32648</name>
    <name evidence="4" type="ORF">OKA104_LOCUS10844</name>
    <name evidence="3" type="ORF">VCS650_LOCUS35049</name>
</gene>
<reference evidence="2" key="1">
    <citation type="submission" date="2021-02" db="EMBL/GenBank/DDBJ databases">
        <authorList>
            <person name="Nowell W R."/>
        </authorList>
    </citation>
    <scope>NUCLEOTIDE SEQUENCE</scope>
</reference>
<dbReference type="Proteomes" id="UP000663881">
    <property type="component" value="Unassembled WGS sequence"/>
</dbReference>
<dbReference type="EMBL" id="CAJOBB010004003">
    <property type="protein sequence ID" value="CAF4069475.1"/>
    <property type="molecule type" value="Genomic_DNA"/>
</dbReference>
<feature type="transmembrane region" description="Helical" evidence="1">
    <location>
        <begin position="157"/>
        <end position="177"/>
    </location>
</feature>
<comment type="caution">
    <text evidence="2">The sequence shown here is derived from an EMBL/GenBank/DDBJ whole genome shotgun (WGS) entry which is preliminary data.</text>
</comment>
<evidence type="ECO:0000256" key="1">
    <source>
        <dbReference type="SAM" id="Phobius"/>
    </source>
</evidence>
<sequence>MPNSYHYFESSEVSHKRLFLEIEILKELQQAGLLHNLEWNSYDTIALNLFIQAGIQEANDELSRRSVNHSYDFEQLNFIDQCIQKHQTSPSINEQFKQQKISLTLIFNVIFIFLCLSFIIAFLIYEFIKFNHQHPLIKSLDHSLTTKRRHLFFTDDLLLILITLTSAIILGSIIIATRFRRNIILLGIVLLVITVLLLIMKSHQIIIFLLKYRELRWSALYDYLYL</sequence>
<dbReference type="EMBL" id="CAJOAY010000491">
    <property type="protein sequence ID" value="CAF3676908.1"/>
    <property type="molecule type" value="Genomic_DNA"/>
</dbReference>
<dbReference type="AlphaFoldDB" id="A0A815I5L0"/>
<protein>
    <submittedName>
        <fullName evidence="2">Uncharacterized protein</fullName>
    </submittedName>
</protein>
<dbReference type="EMBL" id="CAJNON010000771">
    <property type="protein sequence ID" value="CAF1374512.1"/>
    <property type="molecule type" value="Genomic_DNA"/>
</dbReference>
<keyword evidence="1" id="KW-0812">Transmembrane</keyword>
<dbReference type="Proteomes" id="UP000663860">
    <property type="component" value="Unassembled WGS sequence"/>
</dbReference>
<evidence type="ECO:0000313" key="4">
    <source>
        <dbReference type="EMBL" id="CAF3676908.1"/>
    </source>
</evidence>
<dbReference type="Proteomes" id="UP000663868">
    <property type="component" value="Unassembled WGS sequence"/>
</dbReference>
<dbReference type="OrthoDB" id="10063900at2759"/>
<name>A0A815I5L0_9BILA</name>